<protein>
    <submittedName>
        <fullName evidence="3">Uncharacterized protein</fullName>
    </submittedName>
</protein>
<name>A0A2G8RY62_9APHY</name>
<comment type="caution">
    <text evidence="3">The sequence shown here is derived from an EMBL/GenBank/DDBJ whole genome shotgun (WGS) entry which is preliminary data.</text>
</comment>
<dbReference type="EMBL" id="AYKW01000045">
    <property type="protein sequence ID" value="PIL26258.1"/>
    <property type="molecule type" value="Genomic_DNA"/>
</dbReference>
<feature type="compositionally biased region" description="Low complexity" evidence="2">
    <location>
        <begin position="367"/>
        <end position="383"/>
    </location>
</feature>
<keyword evidence="1" id="KW-0175">Coiled coil</keyword>
<proteinExistence type="predicted"/>
<keyword evidence="4" id="KW-1185">Reference proteome</keyword>
<feature type="compositionally biased region" description="Gly residues" evidence="2">
    <location>
        <begin position="157"/>
        <end position="179"/>
    </location>
</feature>
<evidence type="ECO:0000256" key="1">
    <source>
        <dbReference type="SAM" id="Coils"/>
    </source>
</evidence>
<feature type="coiled-coil region" evidence="1">
    <location>
        <begin position="65"/>
        <end position="109"/>
    </location>
</feature>
<evidence type="ECO:0000313" key="4">
    <source>
        <dbReference type="Proteomes" id="UP000230002"/>
    </source>
</evidence>
<feature type="region of interest" description="Disordered" evidence="2">
    <location>
        <begin position="1"/>
        <end position="52"/>
    </location>
</feature>
<evidence type="ECO:0000313" key="3">
    <source>
        <dbReference type="EMBL" id="PIL26258.1"/>
    </source>
</evidence>
<evidence type="ECO:0000256" key="2">
    <source>
        <dbReference type="SAM" id="MobiDB-lite"/>
    </source>
</evidence>
<dbReference type="AlphaFoldDB" id="A0A2G8RY62"/>
<dbReference type="Proteomes" id="UP000230002">
    <property type="component" value="Unassembled WGS sequence"/>
</dbReference>
<accession>A0A2G8RY62</accession>
<gene>
    <name evidence="3" type="ORF">GSI_12014</name>
</gene>
<feature type="region of interest" description="Disordered" evidence="2">
    <location>
        <begin position="143"/>
        <end position="479"/>
    </location>
</feature>
<reference evidence="3 4" key="1">
    <citation type="journal article" date="2015" name="Sci. Rep.">
        <title>Chromosome-level genome map provides insights into diverse defense mechanisms in the medicinal fungus Ganoderma sinense.</title>
        <authorList>
            <person name="Zhu Y."/>
            <person name="Xu J."/>
            <person name="Sun C."/>
            <person name="Zhou S."/>
            <person name="Xu H."/>
            <person name="Nelson D.R."/>
            <person name="Qian J."/>
            <person name="Song J."/>
            <person name="Luo H."/>
            <person name="Xiang L."/>
            <person name="Li Y."/>
            <person name="Xu Z."/>
            <person name="Ji A."/>
            <person name="Wang L."/>
            <person name="Lu S."/>
            <person name="Hayward A."/>
            <person name="Sun W."/>
            <person name="Li X."/>
            <person name="Schwartz D.C."/>
            <person name="Wang Y."/>
            <person name="Chen S."/>
        </authorList>
    </citation>
    <scope>NUCLEOTIDE SEQUENCE [LARGE SCALE GENOMIC DNA]</scope>
    <source>
        <strain evidence="3 4">ZZ0214-1</strain>
    </source>
</reference>
<organism evidence="3 4">
    <name type="scientific">Ganoderma sinense ZZ0214-1</name>
    <dbReference type="NCBI Taxonomy" id="1077348"/>
    <lineage>
        <taxon>Eukaryota</taxon>
        <taxon>Fungi</taxon>
        <taxon>Dikarya</taxon>
        <taxon>Basidiomycota</taxon>
        <taxon>Agaricomycotina</taxon>
        <taxon>Agaricomycetes</taxon>
        <taxon>Polyporales</taxon>
        <taxon>Polyporaceae</taxon>
        <taxon>Ganoderma</taxon>
    </lineage>
</organism>
<feature type="compositionally biased region" description="Basic and acidic residues" evidence="2">
    <location>
        <begin position="310"/>
        <end position="350"/>
    </location>
</feature>
<feature type="compositionally biased region" description="Low complexity" evidence="2">
    <location>
        <begin position="25"/>
        <end position="41"/>
    </location>
</feature>
<sequence>MPAQTHATVVPVQVQGDSPTPLPLPLHLLAQSQSQSQSQSPGAHAHAYSHSPSLQHLTGEVLATARLLQQQIRTLECLAHATEEREATLAQQRAKLQELLRLVTHMETAEVRATASLRDTLARVQAGRDRGAGALAALSLSASPGMSPWASPPAAARGGGGGCGGGDGGGGGGGSGGGEGEADPANNLDPESASVSPKKGPGAEECEGGHDGGDQRGGQPGDGEGEGEGTDGTRKHKQASVSFGGHRDGEAEAEDASQPLPQFSSLRVKTEDEEPQRAQIQGAPQEEEVGAPLPQASPVFSPGMGTSEPKVVDRDHGGEKGRARAKSEHGAGQDHGSNSKESKVAGDGERGVSNIAASRQLDRPRMSASGGAPSPQPGSPASSRQGNEPGDVSKAATGSDGSWRARKRMPGRNGKEQTKGGVAEAESGQEGAKGRGGQGDSDGQARGHQKRGGQRTPSPKKAQVPGDRMQPSPPKKAGC</sequence>